<comment type="caution">
    <text evidence="3">The sequence shown here is derived from an EMBL/GenBank/DDBJ whole genome shotgun (WGS) entry which is preliminary data.</text>
</comment>
<name>A0AAD5NWG4_ACENE</name>
<reference evidence="3" key="2">
    <citation type="submission" date="2023-02" db="EMBL/GenBank/DDBJ databases">
        <authorList>
            <person name="Swenson N.G."/>
            <person name="Wegrzyn J.L."/>
            <person name="Mcevoy S.L."/>
        </authorList>
    </citation>
    <scope>NUCLEOTIDE SEQUENCE</scope>
    <source>
        <strain evidence="3">91603</strain>
        <tissue evidence="3">Leaf</tissue>
    </source>
</reference>
<keyword evidence="4" id="KW-1185">Reference proteome</keyword>
<organism evidence="3 4">
    <name type="scientific">Acer negundo</name>
    <name type="common">Box elder</name>
    <dbReference type="NCBI Taxonomy" id="4023"/>
    <lineage>
        <taxon>Eukaryota</taxon>
        <taxon>Viridiplantae</taxon>
        <taxon>Streptophyta</taxon>
        <taxon>Embryophyta</taxon>
        <taxon>Tracheophyta</taxon>
        <taxon>Spermatophyta</taxon>
        <taxon>Magnoliopsida</taxon>
        <taxon>eudicotyledons</taxon>
        <taxon>Gunneridae</taxon>
        <taxon>Pentapetalae</taxon>
        <taxon>rosids</taxon>
        <taxon>malvids</taxon>
        <taxon>Sapindales</taxon>
        <taxon>Sapindaceae</taxon>
        <taxon>Hippocastanoideae</taxon>
        <taxon>Acereae</taxon>
        <taxon>Acer</taxon>
    </lineage>
</organism>
<dbReference type="PANTHER" id="PTHR47074">
    <property type="entry name" value="BNAC02G40300D PROTEIN"/>
    <property type="match status" value="1"/>
</dbReference>
<feature type="region of interest" description="Disordered" evidence="1">
    <location>
        <begin position="44"/>
        <end position="66"/>
    </location>
</feature>
<feature type="domain" description="RNase H type-1" evidence="2">
    <location>
        <begin position="376"/>
        <end position="491"/>
    </location>
</feature>
<sequence>MFLETIVISIQVPQSDIVVDFVMLSENKKRQDITFNVSEEKVAEIETQSDERDTDSDGRLKEDGYENHTNILSSSSGLELAQVLGLDFKGPSKKSLLNQIKSVAEEKDCSGLGLKVVDAPVIKLGPALNLISPIVVDDHIDEMAMVCSSQPIEILSLKNSVIRNWKRLARGKNVELNSIQQPSLFRNIQTVSIKGKKISKGVGTNSDGRSRLESKTNGQVGKLPNIEPNNSHRGQDGLINASEGKLLSVDKFGRVTLKEKTQTINAGILKEKEDKLLEQSDNQMNVDQAVTILGPSNGSVQAKVEFKPNPDNQMLVDQIKEFQSTIGWCISFLSDNNCRYESNFLPNSSDDSLAEVWPPPVLGSFKINCKAILDSMNRKIGIGIGIVIGNHEGLAISSESLFLDSGLSFLSTNAVAILYGLQFGKECGIRPLCVESDASAMVRLINDGNHWNSSYGNIVCDILGSMTELGISSRSSGRKGSNNIASLLARQALLRKRDVIWKMSVL</sequence>
<dbReference type="CDD" id="cd06222">
    <property type="entry name" value="RNase_H_like"/>
    <property type="match status" value="1"/>
</dbReference>
<accession>A0AAD5NWG4</accession>
<dbReference type="AlphaFoldDB" id="A0AAD5NWG4"/>
<dbReference type="GO" id="GO:0003676">
    <property type="term" value="F:nucleic acid binding"/>
    <property type="evidence" value="ECO:0007669"/>
    <property type="project" value="InterPro"/>
</dbReference>
<dbReference type="Pfam" id="PF13456">
    <property type="entry name" value="RVT_3"/>
    <property type="match status" value="1"/>
</dbReference>
<evidence type="ECO:0000313" key="4">
    <source>
        <dbReference type="Proteomes" id="UP001064489"/>
    </source>
</evidence>
<reference evidence="3" key="1">
    <citation type="journal article" date="2022" name="Plant J.">
        <title>Strategies of tolerance reflected in two North American maple genomes.</title>
        <authorList>
            <person name="McEvoy S.L."/>
            <person name="Sezen U.U."/>
            <person name="Trouern-Trend A."/>
            <person name="McMahon S.M."/>
            <person name="Schaberg P.G."/>
            <person name="Yang J."/>
            <person name="Wegrzyn J.L."/>
            <person name="Swenson N.G."/>
        </authorList>
    </citation>
    <scope>NUCLEOTIDE SEQUENCE</scope>
    <source>
        <strain evidence="3">91603</strain>
    </source>
</reference>
<dbReference type="EMBL" id="JAJSOW010000100">
    <property type="protein sequence ID" value="KAI9185238.1"/>
    <property type="molecule type" value="Genomic_DNA"/>
</dbReference>
<evidence type="ECO:0000259" key="2">
    <source>
        <dbReference type="Pfam" id="PF13456"/>
    </source>
</evidence>
<dbReference type="InterPro" id="IPR002156">
    <property type="entry name" value="RNaseH_domain"/>
</dbReference>
<dbReference type="GO" id="GO:0004523">
    <property type="term" value="F:RNA-DNA hybrid ribonuclease activity"/>
    <property type="evidence" value="ECO:0007669"/>
    <property type="project" value="InterPro"/>
</dbReference>
<evidence type="ECO:0000256" key="1">
    <source>
        <dbReference type="SAM" id="MobiDB-lite"/>
    </source>
</evidence>
<dbReference type="InterPro" id="IPR052929">
    <property type="entry name" value="RNase_H-like_EbsB-rel"/>
</dbReference>
<dbReference type="PANTHER" id="PTHR47074:SF21">
    <property type="entry name" value="RNASE H TYPE-1 DOMAIN-CONTAINING PROTEIN"/>
    <property type="match status" value="1"/>
</dbReference>
<gene>
    <name evidence="3" type="ORF">LWI28_005553</name>
</gene>
<evidence type="ECO:0000313" key="3">
    <source>
        <dbReference type="EMBL" id="KAI9185238.1"/>
    </source>
</evidence>
<feature type="region of interest" description="Disordered" evidence="1">
    <location>
        <begin position="199"/>
        <end position="234"/>
    </location>
</feature>
<dbReference type="InterPro" id="IPR044730">
    <property type="entry name" value="RNase_H-like_dom_plant"/>
</dbReference>
<proteinExistence type="predicted"/>
<dbReference type="Proteomes" id="UP001064489">
    <property type="component" value="Chromosome 3"/>
</dbReference>
<protein>
    <recommendedName>
        <fullName evidence="2">RNase H type-1 domain-containing protein</fullName>
    </recommendedName>
</protein>